<reference evidence="1 2" key="1">
    <citation type="submission" date="2014-03" db="EMBL/GenBank/DDBJ databases">
        <title>Bradyrhizobium valentinum sp. nov., isolated from effective nodules of Lupinus mariae-josephae, a lupine endemic of basic-lime soils in Eastern Spain.</title>
        <authorList>
            <person name="Duran D."/>
            <person name="Rey L."/>
            <person name="Navarro A."/>
            <person name="Busquets A."/>
            <person name="Imperial J."/>
            <person name="Ruiz-Argueso T."/>
        </authorList>
    </citation>
    <scope>NUCLEOTIDE SEQUENCE [LARGE SCALE GENOMIC DNA]</scope>
    <source>
        <strain evidence="1 2">CCBAU 23086</strain>
    </source>
</reference>
<accession>A0A0R3MH08</accession>
<dbReference type="EMBL" id="LLYB01000101">
    <property type="protein sequence ID" value="KRR18910.1"/>
    <property type="molecule type" value="Genomic_DNA"/>
</dbReference>
<protein>
    <submittedName>
        <fullName evidence="1">Uncharacterized protein</fullName>
    </submittedName>
</protein>
<dbReference type="Proteomes" id="UP000051660">
    <property type="component" value="Unassembled WGS sequence"/>
</dbReference>
<gene>
    <name evidence="1" type="ORF">CQ14_18620</name>
</gene>
<organism evidence="1 2">
    <name type="scientific">Bradyrhizobium lablabi</name>
    <dbReference type="NCBI Taxonomy" id="722472"/>
    <lineage>
        <taxon>Bacteria</taxon>
        <taxon>Pseudomonadati</taxon>
        <taxon>Pseudomonadota</taxon>
        <taxon>Alphaproteobacteria</taxon>
        <taxon>Hyphomicrobiales</taxon>
        <taxon>Nitrobacteraceae</taxon>
        <taxon>Bradyrhizobium</taxon>
    </lineage>
</organism>
<sequence length="107" mass="11759">MIGLLLNPTKPAVPPEGLLPHDGAARPCAPIEASPIAAPLILPSRLRGLLDSWMAAAIAYRDRQAAWLAAHQAGDRDLKNKRIYLSPIDPALERAARRRKRKRLELS</sequence>
<dbReference type="OrthoDB" id="8243062at2"/>
<dbReference type="AlphaFoldDB" id="A0A0R3MH08"/>
<evidence type="ECO:0000313" key="1">
    <source>
        <dbReference type="EMBL" id="KRR18910.1"/>
    </source>
</evidence>
<evidence type="ECO:0000313" key="2">
    <source>
        <dbReference type="Proteomes" id="UP000051660"/>
    </source>
</evidence>
<name>A0A0R3MH08_9BRAD</name>
<comment type="caution">
    <text evidence="1">The sequence shown here is derived from an EMBL/GenBank/DDBJ whole genome shotgun (WGS) entry which is preliminary data.</text>
</comment>
<dbReference type="RefSeq" id="WP_057861247.1">
    <property type="nucleotide sequence ID" value="NZ_LLYB01000101.1"/>
</dbReference>
<proteinExistence type="predicted"/>